<name>A0A9P6PUN4_9FUNG</name>
<feature type="compositionally biased region" description="Polar residues" evidence="1">
    <location>
        <begin position="25"/>
        <end position="36"/>
    </location>
</feature>
<proteinExistence type="predicted"/>
<comment type="caution">
    <text evidence="2">The sequence shown here is derived from an EMBL/GenBank/DDBJ whole genome shotgun (WGS) entry which is preliminary data.</text>
</comment>
<evidence type="ECO:0000256" key="1">
    <source>
        <dbReference type="SAM" id="MobiDB-lite"/>
    </source>
</evidence>
<feature type="region of interest" description="Disordered" evidence="1">
    <location>
        <begin position="71"/>
        <end position="107"/>
    </location>
</feature>
<reference evidence="2" key="1">
    <citation type="journal article" date="2020" name="Fungal Divers.">
        <title>Resolving the Mortierellaceae phylogeny through synthesis of multi-gene phylogenetics and phylogenomics.</title>
        <authorList>
            <person name="Vandepol N."/>
            <person name="Liber J."/>
            <person name="Desiro A."/>
            <person name="Na H."/>
            <person name="Kennedy M."/>
            <person name="Barry K."/>
            <person name="Grigoriev I.V."/>
            <person name="Miller A.N."/>
            <person name="O'Donnell K."/>
            <person name="Stajich J.E."/>
            <person name="Bonito G."/>
        </authorList>
    </citation>
    <scope>NUCLEOTIDE SEQUENCE</scope>
    <source>
        <strain evidence="2">BC1065</strain>
    </source>
</reference>
<dbReference type="Proteomes" id="UP000807716">
    <property type="component" value="Unassembled WGS sequence"/>
</dbReference>
<feature type="region of interest" description="Disordered" evidence="1">
    <location>
        <begin position="1"/>
        <end position="44"/>
    </location>
</feature>
<organism evidence="2 3">
    <name type="scientific">Actinomortierella ambigua</name>
    <dbReference type="NCBI Taxonomy" id="1343610"/>
    <lineage>
        <taxon>Eukaryota</taxon>
        <taxon>Fungi</taxon>
        <taxon>Fungi incertae sedis</taxon>
        <taxon>Mucoromycota</taxon>
        <taxon>Mortierellomycotina</taxon>
        <taxon>Mortierellomycetes</taxon>
        <taxon>Mortierellales</taxon>
        <taxon>Mortierellaceae</taxon>
        <taxon>Actinomortierella</taxon>
    </lineage>
</organism>
<sequence length="107" mass="11480">MPSFKYFHDTRASAAGPPDDLGQAENVSSADSSGRPQPTRPSEFDSFIAEASTTLELFLDLMERLHHSTLGTREAGAAGPRDDLEQAENVSSAGSSERPQPAQLSEF</sequence>
<feature type="compositionally biased region" description="Basic and acidic residues" evidence="1">
    <location>
        <begin position="1"/>
        <end position="11"/>
    </location>
</feature>
<accession>A0A9P6PUN4</accession>
<gene>
    <name evidence="2" type="ORF">DFQ27_007074</name>
</gene>
<keyword evidence="3" id="KW-1185">Reference proteome</keyword>
<protein>
    <submittedName>
        <fullName evidence="2">Uncharacterized protein</fullName>
    </submittedName>
</protein>
<evidence type="ECO:0000313" key="2">
    <source>
        <dbReference type="EMBL" id="KAG0254039.1"/>
    </source>
</evidence>
<dbReference type="EMBL" id="JAAAJB010000542">
    <property type="protein sequence ID" value="KAG0254039.1"/>
    <property type="molecule type" value="Genomic_DNA"/>
</dbReference>
<feature type="compositionally biased region" description="Polar residues" evidence="1">
    <location>
        <begin position="88"/>
        <end position="107"/>
    </location>
</feature>
<dbReference type="AlphaFoldDB" id="A0A9P6PUN4"/>
<evidence type="ECO:0000313" key="3">
    <source>
        <dbReference type="Proteomes" id="UP000807716"/>
    </source>
</evidence>